<dbReference type="InterPro" id="IPR026960">
    <property type="entry name" value="RVT-Znf"/>
</dbReference>
<feature type="domain" description="Reverse transcriptase" evidence="8">
    <location>
        <begin position="1100"/>
        <end position="1377"/>
    </location>
</feature>
<keyword evidence="11" id="KW-1185">Reference proteome</keyword>
<protein>
    <submittedName>
        <fullName evidence="10">Homeobox-like domain superfamily</fullName>
    </submittedName>
</protein>
<dbReference type="GO" id="GO:0010376">
    <property type="term" value="P:stomatal complex formation"/>
    <property type="evidence" value="ECO:0007669"/>
    <property type="project" value="UniProtKB-ARBA"/>
</dbReference>
<dbReference type="FunFam" id="1.10.10.60:FF:000435">
    <property type="entry name" value="Transcription factor MYB124"/>
    <property type="match status" value="1"/>
</dbReference>
<dbReference type="InterPro" id="IPR001878">
    <property type="entry name" value="Znf_CCHC"/>
</dbReference>
<evidence type="ECO:0000256" key="2">
    <source>
        <dbReference type="ARBA" id="ARBA00022737"/>
    </source>
</evidence>
<evidence type="ECO:0000256" key="3">
    <source>
        <dbReference type="ARBA" id="ARBA00023125"/>
    </source>
</evidence>
<dbReference type="Pfam" id="PF03372">
    <property type="entry name" value="Exo_endo_phos"/>
    <property type="match status" value="1"/>
</dbReference>
<reference evidence="10 11" key="1">
    <citation type="submission" date="2020-12" db="EMBL/GenBank/DDBJ databases">
        <title>Concerted genomic and epigenomic changes stabilize Arabidopsis allopolyploids.</title>
        <authorList>
            <person name="Chen Z."/>
        </authorList>
    </citation>
    <scope>NUCLEOTIDE SEQUENCE [LARGE SCALE GENOMIC DNA]</scope>
    <source>
        <strain evidence="10">Allo738</strain>
        <tissue evidence="10">Leaf</tissue>
    </source>
</reference>
<organism evidence="10 11">
    <name type="scientific">Arabidopsis thaliana x Arabidopsis arenosa</name>
    <dbReference type="NCBI Taxonomy" id="1240361"/>
    <lineage>
        <taxon>Eukaryota</taxon>
        <taxon>Viridiplantae</taxon>
        <taxon>Streptophyta</taxon>
        <taxon>Embryophyta</taxon>
        <taxon>Tracheophyta</taxon>
        <taxon>Spermatophyta</taxon>
        <taxon>Magnoliopsida</taxon>
        <taxon>eudicotyledons</taxon>
        <taxon>Gunneridae</taxon>
        <taxon>Pentapetalae</taxon>
        <taxon>rosids</taxon>
        <taxon>malvids</taxon>
        <taxon>Brassicales</taxon>
        <taxon>Brassicaceae</taxon>
        <taxon>Camelineae</taxon>
        <taxon>Arabidopsis</taxon>
    </lineage>
</organism>
<dbReference type="Pfam" id="PF14111">
    <property type="entry name" value="DUF4283"/>
    <property type="match status" value="1"/>
</dbReference>
<keyword evidence="2" id="KW-0677">Repeat</keyword>
<feature type="compositionally biased region" description="Basic and acidic residues" evidence="6">
    <location>
        <begin position="2051"/>
        <end position="2074"/>
    </location>
</feature>
<dbReference type="SMART" id="SM00717">
    <property type="entry name" value="SANT"/>
    <property type="match status" value="2"/>
</dbReference>
<dbReference type="GO" id="GO:0010052">
    <property type="term" value="P:guard cell differentiation"/>
    <property type="evidence" value="ECO:0007669"/>
    <property type="project" value="UniProtKB-ARBA"/>
</dbReference>
<feature type="region of interest" description="Disordered" evidence="6">
    <location>
        <begin position="2286"/>
        <end position="2312"/>
    </location>
</feature>
<dbReference type="GO" id="GO:0010235">
    <property type="term" value="P:guard mother cell cytokinesis"/>
    <property type="evidence" value="ECO:0007669"/>
    <property type="project" value="UniProtKB-ARBA"/>
</dbReference>
<dbReference type="InterPro" id="IPR017930">
    <property type="entry name" value="Myb_dom"/>
</dbReference>
<evidence type="ECO:0000313" key="11">
    <source>
        <dbReference type="Proteomes" id="UP000694240"/>
    </source>
</evidence>
<feature type="compositionally biased region" description="Low complexity" evidence="6">
    <location>
        <begin position="2169"/>
        <end position="2181"/>
    </location>
</feature>
<dbReference type="InterPro" id="IPR025558">
    <property type="entry name" value="DUF4283"/>
</dbReference>
<dbReference type="CDD" id="cd00167">
    <property type="entry name" value="SANT"/>
    <property type="match status" value="2"/>
</dbReference>
<dbReference type="GO" id="GO:2000037">
    <property type="term" value="P:regulation of stomatal complex patterning"/>
    <property type="evidence" value="ECO:0007669"/>
    <property type="project" value="UniProtKB-ARBA"/>
</dbReference>
<feature type="domain" description="HTH myb-type" evidence="9">
    <location>
        <begin position="1907"/>
        <end position="1961"/>
    </location>
</feature>
<comment type="caution">
    <text evidence="10">The sequence shown here is derived from an EMBL/GenBank/DDBJ whole genome shotgun (WGS) entry which is preliminary data.</text>
</comment>
<evidence type="ECO:0000256" key="1">
    <source>
        <dbReference type="ARBA" id="ARBA00004123"/>
    </source>
</evidence>
<dbReference type="GO" id="GO:0009629">
    <property type="term" value="P:response to gravity"/>
    <property type="evidence" value="ECO:0007669"/>
    <property type="project" value="UniProtKB-ARBA"/>
</dbReference>
<dbReference type="SMART" id="SM00343">
    <property type="entry name" value="ZnF_C2HC"/>
    <property type="match status" value="2"/>
</dbReference>
<feature type="compositionally biased region" description="Pro residues" evidence="6">
    <location>
        <begin position="2291"/>
        <end position="2304"/>
    </location>
</feature>
<dbReference type="GO" id="GO:0050891">
    <property type="term" value="P:multicellular organismal-level water homeostasis"/>
    <property type="evidence" value="ECO:0007669"/>
    <property type="project" value="UniProtKB-ARBA"/>
</dbReference>
<proteinExistence type="predicted"/>
<evidence type="ECO:0000313" key="10">
    <source>
        <dbReference type="EMBL" id="KAG7558548.1"/>
    </source>
</evidence>
<dbReference type="GO" id="GO:0008270">
    <property type="term" value="F:zinc ion binding"/>
    <property type="evidence" value="ECO:0007669"/>
    <property type="project" value="InterPro"/>
</dbReference>
<keyword evidence="10" id="KW-0371">Homeobox</keyword>
<comment type="subunit">
    <text evidence="5">Interacts with RBR1.</text>
</comment>
<evidence type="ECO:0000256" key="6">
    <source>
        <dbReference type="SAM" id="MobiDB-lite"/>
    </source>
</evidence>
<dbReference type="GO" id="GO:0043565">
    <property type="term" value="F:sequence-specific DNA binding"/>
    <property type="evidence" value="ECO:0007669"/>
    <property type="project" value="UniProtKB-ARBA"/>
</dbReference>
<dbReference type="GO" id="GO:0010444">
    <property type="term" value="P:guard mother cell differentiation"/>
    <property type="evidence" value="ECO:0007669"/>
    <property type="project" value="UniProtKB-ARBA"/>
</dbReference>
<feature type="domain" description="HTH myb-type" evidence="9">
    <location>
        <begin position="1855"/>
        <end position="1906"/>
    </location>
</feature>
<feature type="domain" description="Myb-like" evidence="7">
    <location>
        <begin position="1863"/>
        <end position="1906"/>
    </location>
</feature>
<feature type="region of interest" description="Disordered" evidence="6">
    <location>
        <begin position="521"/>
        <end position="543"/>
    </location>
</feature>
<keyword evidence="3 10" id="KW-0238">DNA-binding</keyword>
<dbReference type="GO" id="GO:1901333">
    <property type="term" value="P:positive regulation of lateral root development"/>
    <property type="evidence" value="ECO:0007669"/>
    <property type="project" value="UniProtKB-ARBA"/>
</dbReference>
<gene>
    <name evidence="10" type="ORF">ISN45_Aa05g001930</name>
</gene>
<dbReference type="GO" id="GO:0009737">
    <property type="term" value="P:response to abscisic acid"/>
    <property type="evidence" value="ECO:0007669"/>
    <property type="project" value="UniProtKB-ARBA"/>
</dbReference>
<dbReference type="Pfam" id="PF13921">
    <property type="entry name" value="Myb_DNA-bind_6"/>
    <property type="match status" value="1"/>
</dbReference>
<dbReference type="GO" id="GO:1902806">
    <property type="term" value="P:regulation of cell cycle G1/S phase transition"/>
    <property type="evidence" value="ECO:0007669"/>
    <property type="project" value="UniProtKB-ARBA"/>
</dbReference>
<dbReference type="Pfam" id="PF00078">
    <property type="entry name" value="RVT_1"/>
    <property type="match status" value="1"/>
</dbReference>
<dbReference type="PROSITE" id="PS50090">
    <property type="entry name" value="MYB_LIKE"/>
    <property type="match status" value="2"/>
</dbReference>
<keyword evidence="4" id="KW-0539">Nucleus</keyword>
<dbReference type="GO" id="GO:0005634">
    <property type="term" value="C:nucleus"/>
    <property type="evidence" value="ECO:0007669"/>
    <property type="project" value="UniProtKB-SubCell"/>
</dbReference>
<comment type="subcellular location">
    <subcellularLocation>
        <location evidence="1">Nucleus</location>
    </subcellularLocation>
</comment>
<dbReference type="GO" id="GO:0048364">
    <property type="term" value="P:root development"/>
    <property type="evidence" value="ECO:0007669"/>
    <property type="project" value="UniProtKB-ARBA"/>
</dbReference>
<evidence type="ECO:0000259" key="9">
    <source>
        <dbReference type="PROSITE" id="PS51294"/>
    </source>
</evidence>
<dbReference type="GO" id="GO:1901002">
    <property type="term" value="P:positive regulation of response to salt stress"/>
    <property type="evidence" value="ECO:0007669"/>
    <property type="project" value="UniProtKB-ARBA"/>
</dbReference>
<feature type="region of interest" description="Disordered" evidence="6">
    <location>
        <begin position="2047"/>
        <end position="2074"/>
    </location>
</feature>
<evidence type="ECO:0000259" key="8">
    <source>
        <dbReference type="PROSITE" id="PS50878"/>
    </source>
</evidence>
<dbReference type="InterPro" id="IPR001005">
    <property type="entry name" value="SANT/Myb"/>
</dbReference>
<dbReference type="InterPro" id="IPR005135">
    <property type="entry name" value="Endo/exonuclease/phosphatase"/>
</dbReference>
<dbReference type="Pfam" id="PF13966">
    <property type="entry name" value="zf-RVT"/>
    <property type="match status" value="1"/>
</dbReference>
<dbReference type="GO" id="GO:0003824">
    <property type="term" value="F:catalytic activity"/>
    <property type="evidence" value="ECO:0007669"/>
    <property type="project" value="InterPro"/>
</dbReference>
<dbReference type="PANTHER" id="PTHR33116">
    <property type="entry name" value="REVERSE TRANSCRIPTASE ZINC-BINDING DOMAIN-CONTAINING PROTEIN-RELATED-RELATED"/>
    <property type="match status" value="1"/>
</dbReference>
<dbReference type="PANTHER" id="PTHR33116:SF78">
    <property type="entry name" value="OS12G0587133 PROTEIN"/>
    <property type="match status" value="1"/>
</dbReference>
<dbReference type="Proteomes" id="UP000694240">
    <property type="component" value="Chromosome 10"/>
</dbReference>
<dbReference type="GO" id="GO:0003700">
    <property type="term" value="F:DNA-binding transcription factor activity"/>
    <property type="evidence" value="ECO:0007669"/>
    <property type="project" value="UniProtKB-ARBA"/>
</dbReference>
<dbReference type="GO" id="GO:0009554">
    <property type="term" value="P:megasporogenesis"/>
    <property type="evidence" value="ECO:0007669"/>
    <property type="project" value="UniProtKB-ARBA"/>
</dbReference>
<sequence>MRKKICEKPKYFGKTNAIDAKKKKNPETLSSLSSFLSSFLSSPDAASRGGRKFLAMPKKKKKLLRGVVPGTSKFAAVHARASVSLSGKSCVGGVSVRPKNSSVLLVPSRLESTAKPPAAEGFSSPDLSLDGVSVSVQAAAPPLVPQAFVSTVAGSATGVESSTTTATNLDSSPLVPQVSVSTVAGSATGVESSITTETNLDSSPSPIAQSTVTQTDLATSNLLTVATSTPSKSNPPFVAEVSGNSQTATGKAVAPAGCVNNIHVDGSDSWVDMVKGSSKKLMKKGSSFSLPSGELCVKIPNVVIERNKKSWDFFVLGQFYSDPPSQGTLHNIANGIWSRQYRDISVSKMEGNAFLFRIPNSFTRSRVLNQRLWQIEGQTMFVAKWVPGIIPAKPELSSAPIWLELRNVPFQFFNEEGLEQIASLVGDPKCLHPSTANKTNLEVAKVFTVIDPRKPLPEAVNVQFDSGEIKRILVSSPWMPPVCAHCKEIGHSLRHCKVAPITCTTCSSTTHLSAVCPKLPGNVPKKRRNQRRRRSRTPAPIPAVGKESVKGLGFVSQEWQVKAGSESALALVAKQTQVGECSNSVVVSALSKTTSVVDYGLPIPSDSEVAEDSSDVLSTESDEESHRSGFKNWYRASKPLFGGVIETHVKQPKEKKFISDLLPGWSFVENYTFSELGKIWVVWHPSVKVVLVSKSLQMITCEVLLPDAQSWIVISVVYAANEDNTRSELWKEIADLGASQITLNRPWIVLGDFNQVLHPNDHSEPTSLNVDRRMRDFRSCLLDAELSDLVYKGNKFTWWNKSKTRPVAKKIDRVLVNDSWCDLYPSSFGIFGDPDFSDHASCGVVLDETAIRGKRPFKFYNFLLQNPDFVNLIRELWYSVNVLGSAMFRVTTKLKALKKPIKDFSKLNYSDLEKRTKEAHDLLLSFQHSTLADPSIVNAAQELEAQQKWQILSAAEESFFLQKSRVTWFAEGDGNTRYFHRMADSRKSFNTISSLLDDNGVRIDSQQGVLDHCADYFARLLGDEVDPYLLEQGDMNLLLNYRCSPAQVSELEMMFTDEDIKSAFKSLPRNKTCGPDGFSVEFFTESWSVVGVEVTAAIKEFFSSGTLLKQWNATTLVLIPKTANAERTSDFRPISCLNTLYKVIARLLTNRLQKLLSQVISFSQSAFLPGRSLAENVLLATEMVHGYNWRNISPRGMLKVDLRKAFDSVRWDFVIAAMRALAIPERFINWVHQCISTPTFTVSVNGCNGGFFKSTKGLRQGDPLSPYLFVLAMEVFSKLLLSRFTTGYIHYHPKATELSISHLMFADDVMIFFDGGSSSLHGICETLDDFASWSGLKVNKDKSQLFHAGLDQVECNAAAAYGFPLGTLPIRYLGLPLMSRKLRIAEYEPLLHKITGRFRAWATKCLSFAGRVQLIASVIFGSINFWMSTFQLPKGCIKRIEGLCSRFLWSGNIDEGKGARVSWAALCLPKKEGGIGLRRLAEWNKTLNLRLIWLLFDQKRSLWADWHHHHHLRNSSFWAVTASPSDTWTWRVLLNLRPLAEQFIRGNVGNGFKTFFWHDTWTALGPLIKKIGEIGSRSLSIPINARVAEAYNSDGWRLALSRSAPAIAISEFLSTVPVPAPNLVDDSFFWSVNGFVCQGFSAARTWDFLRPREPEKDWAASVWFKGAVPKHAFHMWVSHLNRLPTRQRLLSWGQIQSAECCLCTFATESRDHLLIACEFSSQLWNLVFSRLCPRQRLLCSWPELLSWMRRTSPSAPSLLRKVVAQAVVYNIWRQRNNLLHNSQRVAPRIIFNFIDRDIRNIISSRRRKKRWRNLMLLWIRRERQREKDQTSLMEETTKQNKKKKKILVNSDDSKKKERHIVTWSPEEDDILRKQISLLGTENWAIIASKFTDKSTRQCRRRWYTYLNSDFKRGGWSPEEDTLLCEAQRLFGNRWTEIAKVVSGRTDNAVKNRFTTLCKKRAKHEAMAKENRIACCVNSNNKRLLFPDGISTPRKAESESPLTKKMRRSHIPDLTEIKSYGDRSHLKVESAMTQQSRPPFSVVAHNATGIDGTKEQKQTGNAKESDGEDKGNQEAFLKKDDPKVTALMQQAELLSSLAQKVNADNTDQSMENAWKVLQDFLNKSKENDLFRYGIPDIDFQLDEFKDLDEDLRISNEDSQSSWRQPDLHDSPASSEYSSGSGSTIMPHPSGDKTQQPMSDTKTTLQKQNDGDLLLDKGIVSDTTVEQVDILTPCQDILKNPNEIVPMPGDEEFNSPVQVTPLFRSLAAGIPSPQFSESERNFLLKTLGVESPSPYPSANPSQPPPCKRVLLDSL</sequence>
<feature type="region of interest" description="Disordered" evidence="6">
    <location>
        <begin position="2154"/>
        <end position="2207"/>
    </location>
</feature>
<dbReference type="InterPro" id="IPR000477">
    <property type="entry name" value="RT_dom"/>
</dbReference>
<dbReference type="GO" id="GO:0032875">
    <property type="term" value="P:regulation of DNA endoreduplication"/>
    <property type="evidence" value="ECO:0007669"/>
    <property type="project" value="UniProtKB-ARBA"/>
</dbReference>
<accession>A0A8T1ZIH3</accession>
<dbReference type="FunFam" id="1.10.10.60:FF:000355">
    <property type="entry name" value="Transcription factor MYB124"/>
    <property type="match status" value="1"/>
</dbReference>
<feature type="compositionally biased region" description="Basic residues" evidence="6">
    <location>
        <begin position="524"/>
        <end position="536"/>
    </location>
</feature>
<evidence type="ECO:0000259" key="7">
    <source>
        <dbReference type="PROSITE" id="PS50090"/>
    </source>
</evidence>
<evidence type="ECO:0000256" key="5">
    <source>
        <dbReference type="ARBA" id="ARBA00063045"/>
    </source>
</evidence>
<name>A0A8T1ZIH3_9BRAS</name>
<dbReference type="GO" id="GO:1902584">
    <property type="term" value="P:positive regulation of response to water deprivation"/>
    <property type="evidence" value="ECO:0007669"/>
    <property type="project" value="UniProtKB-ARBA"/>
</dbReference>
<dbReference type="CDD" id="cd01650">
    <property type="entry name" value="RT_nLTR_like"/>
    <property type="match status" value="1"/>
</dbReference>
<evidence type="ECO:0000256" key="4">
    <source>
        <dbReference type="ARBA" id="ARBA00023242"/>
    </source>
</evidence>
<dbReference type="EMBL" id="JAEFBK010000010">
    <property type="protein sequence ID" value="KAG7558548.1"/>
    <property type="molecule type" value="Genomic_DNA"/>
</dbReference>
<dbReference type="PROSITE" id="PS50878">
    <property type="entry name" value="RT_POL"/>
    <property type="match status" value="1"/>
</dbReference>
<feature type="compositionally biased region" description="Polar residues" evidence="6">
    <location>
        <begin position="2190"/>
        <end position="2206"/>
    </location>
</feature>
<feature type="domain" description="Myb-like" evidence="7">
    <location>
        <begin position="1907"/>
        <end position="1957"/>
    </location>
</feature>
<dbReference type="PROSITE" id="PS51294">
    <property type="entry name" value="HTH_MYB"/>
    <property type="match status" value="2"/>
</dbReference>